<dbReference type="Gene3D" id="2.40.30.170">
    <property type="match status" value="1"/>
</dbReference>
<accession>A0A6N9TJ94</accession>
<comment type="caution">
    <text evidence="3">The sequence shown here is derived from an EMBL/GenBank/DDBJ whole genome shotgun (WGS) entry which is preliminary data.</text>
</comment>
<dbReference type="PRINTS" id="PR01490">
    <property type="entry name" value="RTXTOXIND"/>
</dbReference>
<sequence>MRKGLFRKEAIAHQSTAITGRLLMTPKPAFMVIAAVLVIWLMVVIVFLMQSSYARKASVQGWLEPHGGVYKLYADPRGGQVADIFVKEGQYVERGASLLRVSYSNKNALGTPVSERLLKELEEKRKRTQGIIERLHTLHSNALHTLDVLITHAKKEQVELQDITRITRSQYEVTLTHFENTQSLYHDGHVSHIAYQEQNLRKLASEEQLKRAIQNQNTANNKISSLTQKRASLPMQQRNELANYQNALSDLNQQIVAHHNAHEETIYAPQGGVVSGLHIKPGYDIKGNNLLLTLVPKSSSMQAHMLIPVHSAGFIDEGQSLNIRYDAFPYQKFGMQSGHILRISKTLILPGELNDAPIIANEPAYLVTAELINETLVAYGEHIQLKAGMTFSADIELSRRTLIEWLLEPLYSLSGRL</sequence>
<evidence type="ECO:0000313" key="4">
    <source>
        <dbReference type="Proteomes" id="UP000471381"/>
    </source>
</evidence>
<keyword evidence="2" id="KW-1133">Transmembrane helix</keyword>
<dbReference type="PANTHER" id="PTHR30386:SF28">
    <property type="entry name" value="EXPORTED PROTEIN"/>
    <property type="match status" value="1"/>
</dbReference>
<evidence type="ECO:0000256" key="1">
    <source>
        <dbReference type="SAM" id="Coils"/>
    </source>
</evidence>
<proteinExistence type="predicted"/>
<keyword evidence="1" id="KW-0175">Coiled coil</keyword>
<keyword evidence="2" id="KW-0472">Membrane</keyword>
<dbReference type="InterPro" id="IPR050739">
    <property type="entry name" value="MFP"/>
</dbReference>
<keyword evidence="2" id="KW-0812">Transmembrane</keyword>
<name>A0A6N9TJ94_9ALTE</name>
<keyword evidence="4" id="KW-1185">Reference proteome</keyword>
<dbReference type="Proteomes" id="UP000471381">
    <property type="component" value="Unassembled WGS sequence"/>
</dbReference>
<dbReference type="PANTHER" id="PTHR30386">
    <property type="entry name" value="MEMBRANE FUSION SUBUNIT OF EMRAB-TOLC MULTIDRUG EFFLUX PUMP"/>
    <property type="match status" value="1"/>
</dbReference>
<dbReference type="EMBL" id="JAAAWO010000008">
    <property type="protein sequence ID" value="NDW16175.1"/>
    <property type="molecule type" value="Genomic_DNA"/>
</dbReference>
<evidence type="ECO:0000256" key="2">
    <source>
        <dbReference type="SAM" id="Phobius"/>
    </source>
</evidence>
<feature type="transmembrane region" description="Helical" evidence="2">
    <location>
        <begin position="29"/>
        <end position="49"/>
    </location>
</feature>
<evidence type="ECO:0000313" key="3">
    <source>
        <dbReference type="EMBL" id="NDW16175.1"/>
    </source>
</evidence>
<feature type="coiled-coil region" evidence="1">
    <location>
        <begin position="195"/>
        <end position="261"/>
    </location>
</feature>
<gene>
    <name evidence="3" type="ORF">GTQ48_11655</name>
</gene>
<dbReference type="AlphaFoldDB" id="A0A6N9TJ94"/>
<organism evidence="3 4">
    <name type="scientific">Alteromonas genovensis</name>
    <dbReference type="NCBI Taxonomy" id="471225"/>
    <lineage>
        <taxon>Bacteria</taxon>
        <taxon>Pseudomonadati</taxon>
        <taxon>Pseudomonadota</taxon>
        <taxon>Gammaproteobacteria</taxon>
        <taxon>Alteromonadales</taxon>
        <taxon>Alteromonadaceae</taxon>
        <taxon>Alteromonas/Salinimonas group</taxon>
        <taxon>Alteromonas</taxon>
    </lineage>
</organism>
<dbReference type="RefSeq" id="WP_163106864.1">
    <property type="nucleotide sequence ID" value="NZ_JAAAWO010000008.1"/>
</dbReference>
<reference evidence="3 4" key="1">
    <citation type="submission" date="2020-01" db="EMBL/GenBank/DDBJ databases">
        <title>Genomes of bacteria type strains.</title>
        <authorList>
            <person name="Chen J."/>
            <person name="Zhu S."/>
            <person name="Yang J."/>
        </authorList>
    </citation>
    <scope>NUCLEOTIDE SEQUENCE [LARGE SCALE GENOMIC DNA]</scope>
    <source>
        <strain evidence="3 4">LMG 24078</strain>
    </source>
</reference>
<protein>
    <submittedName>
        <fullName evidence="3">HlyD family efflux transporter periplasmic adaptor subunit</fullName>
    </submittedName>
</protein>